<sequence>MTAVGRAVRVVAVALIPVVVVVIAVFATRAVLRTDARPAPPRGVTAQPTTGQVAIRWSAVDHVRGYLVSRDGAVVYEGPGTSAVDRTADAGRHVYEVRTVDDTGRLSDSAGATTTTGAGWGRYGSLVALLPDLLPLAPDARGYRQMSCAVRYNPPAPERGDAPAGSGQVWEKLRLACETGDAARDSVFVDFWDSAAVRDRAFAGFSAGGATMIWNHGTGFTITTGGRSDLTLRFSDRRLALVTIEVTAAGSRSVDQLVSLANALPI</sequence>
<evidence type="ECO:0000313" key="3">
    <source>
        <dbReference type="Proteomes" id="UP000186218"/>
    </source>
</evidence>
<dbReference type="Proteomes" id="UP000186218">
    <property type="component" value="Unassembled WGS sequence"/>
</dbReference>
<keyword evidence="1" id="KW-0472">Membrane</keyword>
<evidence type="ECO:0008006" key="4">
    <source>
        <dbReference type="Google" id="ProtNLM"/>
    </source>
</evidence>
<keyword evidence="1" id="KW-1133">Transmembrane helix</keyword>
<organism evidence="2 3">
    <name type="scientific">Williamsia sterculiae</name>
    <dbReference type="NCBI Taxonomy" id="1344003"/>
    <lineage>
        <taxon>Bacteria</taxon>
        <taxon>Bacillati</taxon>
        <taxon>Actinomycetota</taxon>
        <taxon>Actinomycetes</taxon>
        <taxon>Mycobacteriales</taxon>
        <taxon>Nocardiaceae</taxon>
        <taxon>Williamsia</taxon>
    </lineage>
</organism>
<dbReference type="InterPro" id="IPR013783">
    <property type="entry name" value="Ig-like_fold"/>
</dbReference>
<keyword evidence="3" id="KW-1185">Reference proteome</keyword>
<dbReference type="STRING" id="1344003.SAMN05445060_3205"/>
<evidence type="ECO:0000256" key="1">
    <source>
        <dbReference type="SAM" id="Phobius"/>
    </source>
</evidence>
<feature type="transmembrane region" description="Helical" evidence="1">
    <location>
        <begin position="12"/>
        <end position="32"/>
    </location>
</feature>
<reference evidence="2 3" key="1">
    <citation type="submission" date="2017-01" db="EMBL/GenBank/DDBJ databases">
        <authorList>
            <person name="Mah S.A."/>
            <person name="Swanson W.J."/>
            <person name="Moy G.W."/>
            <person name="Vacquier V.D."/>
        </authorList>
    </citation>
    <scope>NUCLEOTIDE SEQUENCE [LARGE SCALE GENOMIC DNA]</scope>
    <source>
        <strain evidence="2 3">CPCC 203464</strain>
    </source>
</reference>
<dbReference type="GO" id="GO:0005975">
    <property type="term" value="P:carbohydrate metabolic process"/>
    <property type="evidence" value="ECO:0007669"/>
    <property type="project" value="UniProtKB-ARBA"/>
</dbReference>
<dbReference type="OrthoDB" id="5177259at2"/>
<protein>
    <recommendedName>
        <fullName evidence="4">Fibronectin type-III domain-containing protein</fullName>
    </recommendedName>
</protein>
<dbReference type="AlphaFoldDB" id="A0A1N7GWX1"/>
<dbReference type="Gene3D" id="2.60.40.10">
    <property type="entry name" value="Immunoglobulins"/>
    <property type="match status" value="1"/>
</dbReference>
<accession>A0A1N7GWX1</accession>
<dbReference type="EMBL" id="FTNT01000010">
    <property type="protein sequence ID" value="SIS17095.1"/>
    <property type="molecule type" value="Genomic_DNA"/>
</dbReference>
<keyword evidence="1" id="KW-0812">Transmembrane</keyword>
<gene>
    <name evidence="2" type="ORF">SAMN05445060_3205</name>
</gene>
<proteinExistence type="predicted"/>
<dbReference type="RefSeq" id="WP_076481425.1">
    <property type="nucleotide sequence ID" value="NZ_FTNT01000010.1"/>
</dbReference>
<name>A0A1N7GWX1_9NOCA</name>
<evidence type="ECO:0000313" key="2">
    <source>
        <dbReference type="EMBL" id="SIS17095.1"/>
    </source>
</evidence>